<dbReference type="EMBL" id="BK016090">
    <property type="protein sequence ID" value="DAF94366.1"/>
    <property type="molecule type" value="Genomic_DNA"/>
</dbReference>
<reference evidence="2" key="1">
    <citation type="journal article" date="2021" name="Proc. Natl. Acad. Sci. U.S.A.">
        <title>A Catalog of Tens of Thousands of Viruses from Human Metagenomes Reveals Hidden Associations with Chronic Diseases.</title>
        <authorList>
            <person name="Tisza M.J."/>
            <person name="Buck C.B."/>
        </authorList>
    </citation>
    <scope>NUCLEOTIDE SEQUENCE</scope>
    <source>
        <strain evidence="2">Ctu2j3</strain>
    </source>
</reference>
<feature type="compositionally biased region" description="Polar residues" evidence="1">
    <location>
        <begin position="115"/>
        <end position="129"/>
    </location>
</feature>
<evidence type="ECO:0000313" key="2">
    <source>
        <dbReference type="EMBL" id="DAF94366.1"/>
    </source>
</evidence>
<organism evidence="2">
    <name type="scientific">Myoviridae sp. ctu2j3</name>
    <dbReference type="NCBI Taxonomy" id="2825197"/>
    <lineage>
        <taxon>Viruses</taxon>
        <taxon>Duplodnaviria</taxon>
        <taxon>Heunggongvirae</taxon>
        <taxon>Uroviricota</taxon>
        <taxon>Caudoviricetes</taxon>
    </lineage>
</organism>
<dbReference type="EMBL" id="BK016090">
    <property type="protein sequence ID" value="DAF94369.1"/>
    <property type="molecule type" value="Genomic_DNA"/>
</dbReference>
<name>A0A8S5UJ23_9CAUD</name>
<feature type="region of interest" description="Disordered" evidence="1">
    <location>
        <begin position="108"/>
        <end position="129"/>
    </location>
</feature>
<proteinExistence type="predicted"/>
<accession>A0A8S5UJ23</accession>
<protein>
    <submittedName>
        <fullName evidence="2">Uncharacterized protein</fullName>
    </submittedName>
</protein>
<evidence type="ECO:0000256" key="1">
    <source>
        <dbReference type="SAM" id="MobiDB-lite"/>
    </source>
</evidence>
<sequence>MPNSKLPELIKLFLEINPTPSDEQFHNLAFSVGTDPETLESYAYQMLSEAEGAGLGHEMHPATAGTGDATKRSIDQRVLDGSLPPEAGGLKGLLLNDGVPGLEIGVDGENDEAEQMTTAAAQRLSSFDE</sequence>